<keyword evidence="3" id="KW-1185">Reference proteome</keyword>
<sequence>MASSPWIPTSQEVYYAMPSSSRTSTTQPSRRPRSPVSLFAAPDMGQPKQPKPLVKIEKKPKKKKTKAPPVVAFSDTSSCQSSPTSFSRSSHSASLSSMSSRAPSLCTTHSSRSSISLKPFLRRIGIRRKRSATSSLPPDDIPPVPPCLIIPIKEQTLVVGQKIISSYPSTGSSSDSSSTYSRPSPIIVDAAMPLKRPITAPPSPSDSIQRIVPEPWLAHAPPSINHLPKRSALGTANGHRPTLSRQCSYDSSLSYGDTPCHSHRRSLSYDSSPLRTQSIQSTLLSPSNMHPPSSVLERRNRNVRNLCIATTNSQASQPEPPLSPLKFSPRSPDSPLFFRRAPDGDGKLRRPKSRPSCFHPVLIRHSSIAFRTRVLSSAGVNPRRAGAGNGT</sequence>
<gene>
    <name evidence="2" type="ORF">BT62DRAFT_247742</name>
</gene>
<evidence type="ECO:0000256" key="1">
    <source>
        <dbReference type="SAM" id="MobiDB-lite"/>
    </source>
</evidence>
<organism evidence="2 3">
    <name type="scientific">Guyanagaster necrorhizus</name>
    <dbReference type="NCBI Taxonomy" id="856835"/>
    <lineage>
        <taxon>Eukaryota</taxon>
        <taxon>Fungi</taxon>
        <taxon>Dikarya</taxon>
        <taxon>Basidiomycota</taxon>
        <taxon>Agaricomycotina</taxon>
        <taxon>Agaricomycetes</taxon>
        <taxon>Agaricomycetidae</taxon>
        <taxon>Agaricales</taxon>
        <taxon>Marasmiineae</taxon>
        <taxon>Physalacriaceae</taxon>
        <taxon>Guyanagaster</taxon>
    </lineage>
</organism>
<feature type="region of interest" description="Disordered" evidence="1">
    <location>
        <begin position="17"/>
        <end position="110"/>
    </location>
</feature>
<protein>
    <submittedName>
        <fullName evidence="2">Uncharacterized protein</fullName>
    </submittedName>
</protein>
<comment type="caution">
    <text evidence="2">The sequence shown here is derived from an EMBL/GenBank/DDBJ whole genome shotgun (WGS) entry which is preliminary data.</text>
</comment>
<accession>A0A9P8AS55</accession>
<evidence type="ECO:0000313" key="3">
    <source>
        <dbReference type="Proteomes" id="UP000812287"/>
    </source>
</evidence>
<dbReference type="RefSeq" id="XP_043038032.1">
    <property type="nucleotide sequence ID" value="XM_043180222.1"/>
</dbReference>
<name>A0A9P8AS55_9AGAR</name>
<feature type="compositionally biased region" description="Low complexity" evidence="1">
    <location>
        <begin position="18"/>
        <end position="29"/>
    </location>
</feature>
<proteinExistence type="predicted"/>
<evidence type="ECO:0000313" key="2">
    <source>
        <dbReference type="EMBL" id="KAG7444532.1"/>
    </source>
</evidence>
<dbReference type="GeneID" id="66102518"/>
<feature type="compositionally biased region" description="Low complexity" evidence="1">
    <location>
        <begin position="67"/>
        <end position="106"/>
    </location>
</feature>
<dbReference type="AlphaFoldDB" id="A0A9P8AS55"/>
<dbReference type="OrthoDB" id="3232670at2759"/>
<dbReference type="EMBL" id="MU250540">
    <property type="protein sequence ID" value="KAG7444532.1"/>
    <property type="molecule type" value="Genomic_DNA"/>
</dbReference>
<feature type="region of interest" description="Disordered" evidence="1">
    <location>
        <begin position="254"/>
        <end position="274"/>
    </location>
</feature>
<feature type="region of interest" description="Disordered" evidence="1">
    <location>
        <begin position="310"/>
        <end position="353"/>
    </location>
</feature>
<dbReference type="Proteomes" id="UP000812287">
    <property type="component" value="Unassembled WGS sequence"/>
</dbReference>
<reference evidence="2" key="1">
    <citation type="submission" date="2020-11" db="EMBL/GenBank/DDBJ databases">
        <title>Adaptations for nitrogen fixation in a non-lichenized fungal sporocarp promotes dispersal by wood-feeding termites.</title>
        <authorList>
            <consortium name="DOE Joint Genome Institute"/>
            <person name="Koch R.A."/>
            <person name="Yoon G."/>
            <person name="Arayal U."/>
            <person name="Lail K."/>
            <person name="Amirebrahimi M."/>
            <person name="Labutti K."/>
            <person name="Lipzen A."/>
            <person name="Riley R."/>
            <person name="Barry K."/>
            <person name="Henrissat B."/>
            <person name="Grigoriev I.V."/>
            <person name="Herr J.R."/>
            <person name="Aime M.C."/>
        </authorList>
    </citation>
    <scope>NUCLEOTIDE SEQUENCE</scope>
    <source>
        <strain evidence="2">MCA 3950</strain>
    </source>
</reference>